<dbReference type="KEGG" id="btab:109041452"/>
<comment type="similarity">
    <text evidence="1">Belongs to the constitutive coactivator of PPAR-gamma family.</text>
</comment>
<keyword evidence="3" id="KW-1185">Reference proteome</keyword>
<protein>
    <recommendedName>
        <fullName evidence="4">Constitutive coactivator of peroxisome proliferator-activated receptor gamma</fullName>
    </recommendedName>
</protein>
<proteinExistence type="inferred from homology"/>
<evidence type="ECO:0000313" key="3">
    <source>
        <dbReference type="Proteomes" id="UP001152759"/>
    </source>
</evidence>
<dbReference type="Proteomes" id="UP001152759">
    <property type="component" value="Chromosome 6"/>
</dbReference>
<dbReference type="AlphaFoldDB" id="A0A9P0F4N1"/>
<name>A0A9P0F4N1_BEMTA</name>
<gene>
    <name evidence="2" type="ORF">BEMITA_LOCUS10420</name>
</gene>
<dbReference type="EMBL" id="OU963867">
    <property type="protein sequence ID" value="CAH0391836.1"/>
    <property type="molecule type" value="Genomic_DNA"/>
</dbReference>
<dbReference type="PANTHER" id="PTHR15976">
    <property type="entry name" value="CONSTITUTIVE COACTIVATOR OF PEROXISOME PROLIFERATOR-ACTIVATED RECEPTOR GAMMA"/>
    <property type="match status" value="1"/>
</dbReference>
<evidence type="ECO:0000313" key="2">
    <source>
        <dbReference type="EMBL" id="CAH0391836.1"/>
    </source>
</evidence>
<sequence>MGVRGLQTYLEKYCPPGCFQKVNIEDLLEQHRQETGEEHPVIIFDGSSFVPFFYRDLDWVAGGQFKEFLEKLGKIVDAFRELGVRQVYFFEGAKPERDKIPEWRWKNTEQIEAINQVFDALKKGTQVVDLKPVYYTPTFPSNLGFSHYLKDLFGVEVLISSRREVEVVDFAKKNNCFAMFCQDTDFIIYGGAKYTLSAMHFQLETMSTYNYDRNLLASHLGIQVTQLPILATLSGNGYAEYEDLRIFHQALCKDSYRPSYKVLFPALGRYIQRLPKGQALFEALPRIAKEVLHATEKARILKNSICSYSFESEVGLHAPTAANYPQWEEICKKAEELHIENLNTAVILNILRGTPYRCTVTLEDLRDTSLPPSGKLFRPMRQMLFGILLAERPPELGSQLFQEWSTEKPDCSGEFKGELYLVKPQLPAAHHPGLLALWGEDRSEEMQKIRWKLFTQAVSPNLNYHELKSLPEYLVLSTPVLVYLKEHTEMEEWEINALIATVVTLPHEPLNYLAELPSDPIDVRAVIIASIFKRGLQTVFRLLNACGFPLSAIKGISTPLL</sequence>
<dbReference type="PANTHER" id="PTHR15976:SF17">
    <property type="entry name" value="CONSTITUTIVE COACTIVATOR OF PEROXISOME PROLIFERATOR-ACTIVATED RECEPTOR GAMMA"/>
    <property type="match status" value="1"/>
</dbReference>
<evidence type="ECO:0000256" key="1">
    <source>
        <dbReference type="ARBA" id="ARBA00009495"/>
    </source>
</evidence>
<dbReference type="Gene3D" id="3.40.50.1010">
    <property type="entry name" value="5'-nuclease"/>
    <property type="match status" value="1"/>
</dbReference>
<evidence type="ECO:0008006" key="4">
    <source>
        <dbReference type="Google" id="ProtNLM"/>
    </source>
</evidence>
<organism evidence="2 3">
    <name type="scientific">Bemisia tabaci</name>
    <name type="common">Sweetpotato whitefly</name>
    <name type="synonym">Aleurodes tabaci</name>
    <dbReference type="NCBI Taxonomy" id="7038"/>
    <lineage>
        <taxon>Eukaryota</taxon>
        <taxon>Metazoa</taxon>
        <taxon>Ecdysozoa</taxon>
        <taxon>Arthropoda</taxon>
        <taxon>Hexapoda</taxon>
        <taxon>Insecta</taxon>
        <taxon>Pterygota</taxon>
        <taxon>Neoptera</taxon>
        <taxon>Paraneoptera</taxon>
        <taxon>Hemiptera</taxon>
        <taxon>Sternorrhyncha</taxon>
        <taxon>Aleyrodoidea</taxon>
        <taxon>Aleyrodidae</taxon>
        <taxon>Aleyrodinae</taxon>
        <taxon>Bemisia</taxon>
    </lineage>
</organism>
<dbReference type="SUPFAM" id="SSF88723">
    <property type="entry name" value="PIN domain-like"/>
    <property type="match status" value="1"/>
</dbReference>
<reference evidence="2" key="1">
    <citation type="submission" date="2021-12" db="EMBL/GenBank/DDBJ databases">
        <authorList>
            <person name="King R."/>
        </authorList>
    </citation>
    <scope>NUCLEOTIDE SEQUENCE</scope>
</reference>
<dbReference type="InterPro" id="IPR029060">
    <property type="entry name" value="PIN-like_dom_sf"/>
</dbReference>
<dbReference type="InterPro" id="IPR026784">
    <property type="entry name" value="Coact_PPARg"/>
</dbReference>
<accession>A0A9P0F4N1</accession>
<dbReference type="GO" id="GO:0005634">
    <property type="term" value="C:nucleus"/>
    <property type="evidence" value="ECO:0007669"/>
    <property type="project" value="TreeGrafter"/>
</dbReference>